<evidence type="ECO:0000256" key="1">
    <source>
        <dbReference type="SAM" id="Phobius"/>
    </source>
</evidence>
<feature type="transmembrane region" description="Helical" evidence="1">
    <location>
        <begin position="6"/>
        <end position="30"/>
    </location>
</feature>
<gene>
    <name evidence="2" type="ORF">BG844_14130</name>
</gene>
<dbReference type="EMBL" id="MEIA01000141">
    <property type="protein sequence ID" value="OJF13650.1"/>
    <property type="molecule type" value="Genomic_DNA"/>
</dbReference>
<keyword evidence="1" id="KW-1133">Transmembrane helix</keyword>
<dbReference type="Proteomes" id="UP000182486">
    <property type="component" value="Unassembled WGS sequence"/>
</dbReference>
<dbReference type="RefSeq" id="WP_071805786.1">
    <property type="nucleotide sequence ID" value="NZ_MEIA01000141.1"/>
</dbReference>
<reference evidence="2 3" key="1">
    <citation type="submission" date="2016-09" db="EMBL/GenBank/DDBJ databases">
        <title>Couchioplanes caeruleus draft genome sequence.</title>
        <authorList>
            <person name="Sheehan J."/>
            <person name="Caffrey P."/>
        </authorList>
    </citation>
    <scope>NUCLEOTIDE SEQUENCE [LARGE SCALE GENOMIC DNA]</scope>
    <source>
        <strain evidence="2 3">DSM 43634</strain>
    </source>
</reference>
<protein>
    <submittedName>
        <fullName evidence="2">Uncharacterized protein</fullName>
    </submittedName>
</protein>
<comment type="caution">
    <text evidence="2">The sequence shown here is derived from an EMBL/GenBank/DDBJ whole genome shotgun (WGS) entry which is preliminary data.</text>
</comment>
<accession>A0A1K0G8S7</accession>
<name>A0A1K0G8S7_9ACTN</name>
<feature type="transmembrane region" description="Helical" evidence="1">
    <location>
        <begin position="42"/>
        <end position="61"/>
    </location>
</feature>
<keyword evidence="3" id="KW-1185">Reference proteome</keyword>
<evidence type="ECO:0000313" key="2">
    <source>
        <dbReference type="EMBL" id="OJF13650.1"/>
    </source>
</evidence>
<proteinExistence type="predicted"/>
<organism evidence="2 3">
    <name type="scientific">Couchioplanes caeruleus subsp. caeruleus</name>
    <dbReference type="NCBI Taxonomy" id="56427"/>
    <lineage>
        <taxon>Bacteria</taxon>
        <taxon>Bacillati</taxon>
        <taxon>Actinomycetota</taxon>
        <taxon>Actinomycetes</taxon>
        <taxon>Micromonosporales</taxon>
        <taxon>Micromonosporaceae</taxon>
        <taxon>Couchioplanes</taxon>
    </lineage>
</organism>
<keyword evidence="1" id="KW-0812">Transmembrane</keyword>
<keyword evidence="1" id="KW-0472">Membrane</keyword>
<dbReference type="AlphaFoldDB" id="A0A1K0G8S7"/>
<sequence length="69" mass="7375">MAGDAWGVWLATVTIVLVFAGTIVGLMLLFWSAERAESAFEATITVMVLITLVRVVGAVAGRRENDPPN</sequence>
<evidence type="ECO:0000313" key="3">
    <source>
        <dbReference type="Proteomes" id="UP000182486"/>
    </source>
</evidence>